<dbReference type="InterPro" id="IPR049945">
    <property type="entry name" value="AAA_22"/>
</dbReference>
<dbReference type="Pfam" id="PF13401">
    <property type="entry name" value="AAA_22"/>
    <property type="match status" value="1"/>
</dbReference>
<accession>A0A2L0ESK7</accession>
<dbReference type="Proteomes" id="UP000238348">
    <property type="component" value="Chromosome"/>
</dbReference>
<protein>
    <recommendedName>
        <fullName evidence="1">AAA+ ATPase domain-containing protein</fullName>
    </recommendedName>
</protein>
<proteinExistence type="predicted"/>
<dbReference type="Gene3D" id="3.40.50.300">
    <property type="entry name" value="P-loop containing nucleotide triphosphate hydrolases"/>
    <property type="match status" value="1"/>
</dbReference>
<dbReference type="SUPFAM" id="SSF52540">
    <property type="entry name" value="P-loop containing nucleoside triphosphate hydrolases"/>
    <property type="match status" value="1"/>
</dbReference>
<dbReference type="AlphaFoldDB" id="A0A2L0ESK7"/>
<evidence type="ECO:0000313" key="2">
    <source>
        <dbReference type="EMBL" id="AUX42283.1"/>
    </source>
</evidence>
<dbReference type="GO" id="GO:0016887">
    <property type="term" value="F:ATP hydrolysis activity"/>
    <property type="evidence" value="ECO:0007669"/>
    <property type="project" value="InterPro"/>
</dbReference>
<sequence length="725" mass="79489">MYVRFEEHRVTWRATREDLWTEQTRRAADQIRAGKQVFVHGGPGYGKSSVARQVARALGSDAVFVQVPPGADQVEHVVLTIAHHAGPECLVEVDQQLSRSAGQPAAALEVLGRALARSGTLLLIDDVDALGNGMSKEIREVVAPRLHDLRAWLSRHAVLSTGEVAPVSRATNVEPVTLDRPTRPPCSIENATAHDVGPLWSAAYGDPGRFGLAVARTVLSEDVDTLAPGRLNEKELLDEVWSLLTADMADVLLCLALHGRPVPRDALARALPGMTRAALDAALDAAERALLVTRDGPRVAIATPSWEDFCVTTLPPERIAGVHRDLALAFSAGIKLDDPRVGLRAVDIVEAVKHFVNISPAEAKRYARYGVTMLIEHARALSLRREFEGAERIYADVLDVDAQLRRAGGEGIGPHAWAYARHYFHYNRHQAQRELPEETERGYESSLTEWKQNATFWSNLALLRFRRGLPDRALDALDEARKRDNVPDHKGKERELRVRTVDHLLHGGDVASAVAVWGDYTPESASDSAVERRLQGMLMRGFRARVLRVRGQAPVFFHRDIEITIPRAGREYACQARDLALSARGPSPKTALAAMLKKLRSEVADLLARPTHTLSREKITRKGLLLSVVDLVASGLLAGTGDDVWVVGWLERRGDELLFVDDAGRAYVLAEELGALAADDRLRFARVGAGAGGQPVGPVIALEEPFSGDPDEMLREFQQRVGAHG</sequence>
<dbReference type="InterPro" id="IPR011990">
    <property type="entry name" value="TPR-like_helical_dom_sf"/>
</dbReference>
<organism evidence="2 3">
    <name type="scientific">Sorangium cellulosum</name>
    <name type="common">Polyangium cellulosum</name>
    <dbReference type="NCBI Taxonomy" id="56"/>
    <lineage>
        <taxon>Bacteria</taxon>
        <taxon>Pseudomonadati</taxon>
        <taxon>Myxococcota</taxon>
        <taxon>Polyangia</taxon>
        <taxon>Polyangiales</taxon>
        <taxon>Polyangiaceae</taxon>
        <taxon>Sorangium</taxon>
    </lineage>
</organism>
<dbReference type="InterPro" id="IPR027417">
    <property type="entry name" value="P-loop_NTPase"/>
</dbReference>
<dbReference type="SMART" id="SM00382">
    <property type="entry name" value="AAA"/>
    <property type="match status" value="1"/>
</dbReference>
<gene>
    <name evidence="2" type="ORF">SOCE26_037130</name>
</gene>
<evidence type="ECO:0000259" key="1">
    <source>
        <dbReference type="SMART" id="SM00382"/>
    </source>
</evidence>
<name>A0A2L0ESK7_SORCE</name>
<dbReference type="EMBL" id="CP012673">
    <property type="protein sequence ID" value="AUX42283.1"/>
    <property type="molecule type" value="Genomic_DNA"/>
</dbReference>
<reference evidence="2 3" key="1">
    <citation type="submission" date="2015-09" db="EMBL/GenBank/DDBJ databases">
        <title>Sorangium comparison.</title>
        <authorList>
            <person name="Zaburannyi N."/>
            <person name="Bunk B."/>
            <person name="Overmann J."/>
            <person name="Mueller R."/>
        </authorList>
    </citation>
    <scope>NUCLEOTIDE SEQUENCE [LARGE SCALE GENOMIC DNA]</scope>
    <source>
        <strain evidence="2 3">So ce26</strain>
    </source>
</reference>
<feature type="domain" description="AAA+ ATPase" evidence="1">
    <location>
        <begin position="33"/>
        <end position="163"/>
    </location>
</feature>
<dbReference type="InterPro" id="IPR003593">
    <property type="entry name" value="AAA+_ATPase"/>
</dbReference>
<dbReference type="Gene3D" id="1.25.40.10">
    <property type="entry name" value="Tetratricopeptide repeat domain"/>
    <property type="match status" value="1"/>
</dbReference>
<evidence type="ECO:0000313" key="3">
    <source>
        <dbReference type="Proteomes" id="UP000238348"/>
    </source>
</evidence>